<dbReference type="Gene3D" id="1.10.10.10">
    <property type="entry name" value="Winged helix-like DNA-binding domain superfamily/Winged helix DNA-binding domain"/>
    <property type="match status" value="1"/>
</dbReference>
<dbReference type="GO" id="GO:0003677">
    <property type="term" value="F:DNA binding"/>
    <property type="evidence" value="ECO:0007669"/>
    <property type="project" value="UniProtKB-KW"/>
</dbReference>
<evidence type="ECO:0000313" key="3">
    <source>
        <dbReference type="EMBL" id="MCJ2380378.1"/>
    </source>
</evidence>
<dbReference type="SUPFAM" id="SSF46785">
    <property type="entry name" value="Winged helix' DNA-binding domain"/>
    <property type="match status" value="1"/>
</dbReference>
<name>A0ABT0C024_9BACT</name>
<dbReference type="EMBL" id="JAKZMM010000014">
    <property type="protein sequence ID" value="MCJ2380378.1"/>
    <property type="molecule type" value="Genomic_DNA"/>
</dbReference>
<keyword evidence="1 3" id="KW-0238">DNA-binding</keyword>
<keyword evidence="4" id="KW-1185">Reference proteome</keyword>
<dbReference type="InterPro" id="IPR036388">
    <property type="entry name" value="WH-like_DNA-bd_sf"/>
</dbReference>
<proteinExistence type="predicted"/>
<dbReference type="Gene3D" id="4.10.520.10">
    <property type="entry name" value="IHF-like DNA-binding proteins"/>
    <property type="match status" value="1"/>
</dbReference>
<dbReference type="SUPFAM" id="SSF47729">
    <property type="entry name" value="IHF-like DNA-binding proteins"/>
    <property type="match status" value="1"/>
</dbReference>
<organism evidence="3 4">
    <name type="scientific">Parabacteroides faecalis</name>
    <dbReference type="NCBI Taxonomy" id="2924040"/>
    <lineage>
        <taxon>Bacteria</taxon>
        <taxon>Pseudomonadati</taxon>
        <taxon>Bacteroidota</taxon>
        <taxon>Bacteroidia</taxon>
        <taxon>Bacteroidales</taxon>
        <taxon>Tannerellaceae</taxon>
        <taxon>Parabacteroides</taxon>
    </lineage>
</organism>
<dbReference type="RefSeq" id="WP_243324308.1">
    <property type="nucleotide sequence ID" value="NZ_JAKZMM010000014.1"/>
</dbReference>
<sequence>MTANYKLVKNLTARKSDGKVLYHARFAPEMTARSGELIDQVRERTALSPADLKAALQVLQDLIVESLNNGRNVELEGIGTFSAVLTHRPLEDKKVRAESIRFRDVHFRSSGKLRERLRAMSLRRVDEETPSGLTDTEREERTLAYLQEHPHITGKEYASLNECGRNKASVDLRRMVEEGKLRRERFGGMWLYSI</sequence>
<dbReference type="Pfam" id="PF18291">
    <property type="entry name" value="HU-HIG"/>
    <property type="match status" value="1"/>
</dbReference>
<dbReference type="InterPro" id="IPR005902">
    <property type="entry name" value="HU_DNA-bd_put"/>
</dbReference>
<comment type="caution">
    <text evidence="3">The sequence shown here is derived from an EMBL/GenBank/DDBJ whole genome shotgun (WGS) entry which is preliminary data.</text>
</comment>
<evidence type="ECO:0000313" key="4">
    <source>
        <dbReference type="Proteomes" id="UP001165444"/>
    </source>
</evidence>
<gene>
    <name evidence="3" type="ORF">MUN53_07100</name>
</gene>
<dbReference type="InterPro" id="IPR041607">
    <property type="entry name" value="HU-HIG"/>
</dbReference>
<protein>
    <submittedName>
        <fullName evidence="3">HU family DNA-binding protein</fullName>
    </submittedName>
</protein>
<evidence type="ECO:0000256" key="1">
    <source>
        <dbReference type="ARBA" id="ARBA00023125"/>
    </source>
</evidence>
<accession>A0ABT0C024</accession>
<evidence type="ECO:0000259" key="2">
    <source>
        <dbReference type="Pfam" id="PF18291"/>
    </source>
</evidence>
<dbReference type="InterPro" id="IPR036390">
    <property type="entry name" value="WH_DNA-bd_sf"/>
</dbReference>
<dbReference type="NCBIfam" id="TIGR01201">
    <property type="entry name" value="HU_rel"/>
    <property type="match status" value="1"/>
</dbReference>
<reference evidence="3 4" key="1">
    <citation type="submission" date="2022-03" db="EMBL/GenBank/DDBJ databases">
        <title>Parabacteroides sp. nov. isolated from swine feces.</title>
        <authorList>
            <person name="Bak J.E."/>
        </authorList>
    </citation>
    <scope>NUCLEOTIDE SEQUENCE [LARGE SCALE GENOMIC DNA]</scope>
    <source>
        <strain evidence="3 4">AGMB00274</strain>
    </source>
</reference>
<feature type="domain" description="HU" evidence="2">
    <location>
        <begin position="1"/>
        <end position="124"/>
    </location>
</feature>
<dbReference type="InterPro" id="IPR010992">
    <property type="entry name" value="IHF-like_DNA-bd_dom_sf"/>
</dbReference>
<dbReference type="Proteomes" id="UP001165444">
    <property type="component" value="Unassembled WGS sequence"/>
</dbReference>